<sequence>MQTRGQANEYRNTLVCIDSYVDGVLDGRLYHPQLHSGEQFHSAIQFLQKMERLLDATKFPQAFSTPRAFGGDAAGRGGAAAGTGPKTGKLATFTVRVIFRQNASWQGSVSWLEGGSEQRFRSVLELLLLLDSALTSVNRMEKSG</sequence>
<accession>A0A8J6M4C0</accession>
<dbReference type="RefSeq" id="WP_186877910.1">
    <property type="nucleotide sequence ID" value="NZ_JACOPN010000002.1"/>
</dbReference>
<evidence type="ECO:0000313" key="1">
    <source>
        <dbReference type="EMBL" id="MBC5716477.1"/>
    </source>
</evidence>
<protein>
    <submittedName>
        <fullName evidence="1">Uncharacterized protein</fullName>
    </submittedName>
</protein>
<organism evidence="1 2">
    <name type="scientific">Flintibacter faecis</name>
    <dbReference type="NCBI Taxonomy" id="2763047"/>
    <lineage>
        <taxon>Bacteria</taxon>
        <taxon>Bacillati</taxon>
        <taxon>Bacillota</taxon>
        <taxon>Clostridia</taxon>
        <taxon>Eubacteriales</taxon>
        <taxon>Flintibacter</taxon>
    </lineage>
</organism>
<gene>
    <name evidence="1" type="ORF">H8S55_03925</name>
</gene>
<keyword evidence="2" id="KW-1185">Reference proteome</keyword>
<dbReference type="EMBL" id="JACOPN010000002">
    <property type="protein sequence ID" value="MBC5716477.1"/>
    <property type="molecule type" value="Genomic_DNA"/>
</dbReference>
<reference evidence="1" key="1">
    <citation type="submission" date="2020-08" db="EMBL/GenBank/DDBJ databases">
        <title>Genome public.</title>
        <authorList>
            <person name="Liu C."/>
            <person name="Sun Q."/>
        </authorList>
    </citation>
    <scope>NUCLEOTIDE SEQUENCE</scope>
    <source>
        <strain evidence="1">BX5</strain>
    </source>
</reference>
<proteinExistence type="predicted"/>
<dbReference type="Proteomes" id="UP000602260">
    <property type="component" value="Unassembled WGS sequence"/>
</dbReference>
<evidence type="ECO:0000313" key="2">
    <source>
        <dbReference type="Proteomes" id="UP000602260"/>
    </source>
</evidence>
<comment type="caution">
    <text evidence="1">The sequence shown here is derived from an EMBL/GenBank/DDBJ whole genome shotgun (WGS) entry which is preliminary data.</text>
</comment>
<name>A0A8J6M4C0_9FIRM</name>
<dbReference type="AlphaFoldDB" id="A0A8J6M4C0"/>